<comment type="catalytic activity">
    <reaction evidence="1">
        <text>ATP + protein L-histidine = ADP + protein N-phospho-L-histidine.</text>
        <dbReference type="EC" id="2.7.13.3"/>
    </reaction>
</comment>
<reference evidence="11" key="1">
    <citation type="submission" date="2020-10" db="EMBL/GenBank/DDBJ databases">
        <title>Connecting structure to function with the recovery of over 1000 high-quality activated sludge metagenome-assembled genomes encoding full-length rRNA genes using long-read sequencing.</title>
        <authorList>
            <person name="Singleton C.M."/>
            <person name="Petriglieri F."/>
            <person name="Kristensen J.M."/>
            <person name="Kirkegaard R.H."/>
            <person name="Michaelsen T.Y."/>
            <person name="Andersen M.H."/>
            <person name="Karst S.M."/>
            <person name="Dueholm M.S."/>
            <person name="Nielsen P.H."/>
            <person name="Albertsen M."/>
        </authorList>
    </citation>
    <scope>NUCLEOTIDE SEQUENCE</scope>
    <source>
        <strain evidence="11">Skiv_18-Q3-R9-52_MAXAC.067</strain>
    </source>
</reference>
<dbReference type="SMART" id="SM00387">
    <property type="entry name" value="HATPase_c"/>
    <property type="match status" value="1"/>
</dbReference>
<dbReference type="InterPro" id="IPR000700">
    <property type="entry name" value="PAS-assoc_C"/>
</dbReference>
<evidence type="ECO:0000259" key="7">
    <source>
        <dbReference type="PROSITE" id="PS50109"/>
    </source>
</evidence>
<evidence type="ECO:0000256" key="2">
    <source>
        <dbReference type="ARBA" id="ARBA00012438"/>
    </source>
</evidence>
<gene>
    <name evidence="11" type="ORF">IPP58_08550</name>
</gene>
<dbReference type="NCBIfam" id="TIGR00229">
    <property type="entry name" value="sensory_box"/>
    <property type="match status" value="1"/>
</dbReference>
<organism evidence="11 12">
    <name type="scientific">Candidatus Geothrix skivensis</name>
    <dbReference type="NCBI Taxonomy" id="2954439"/>
    <lineage>
        <taxon>Bacteria</taxon>
        <taxon>Pseudomonadati</taxon>
        <taxon>Acidobacteriota</taxon>
        <taxon>Holophagae</taxon>
        <taxon>Holophagales</taxon>
        <taxon>Holophagaceae</taxon>
        <taxon>Geothrix</taxon>
    </lineage>
</organism>
<dbReference type="Pfam" id="PF08447">
    <property type="entry name" value="PAS_3"/>
    <property type="match status" value="1"/>
</dbReference>
<evidence type="ECO:0000256" key="6">
    <source>
        <dbReference type="PROSITE-ProRule" id="PRU00169"/>
    </source>
</evidence>
<dbReference type="Pfam" id="PF00072">
    <property type="entry name" value="Response_reg"/>
    <property type="match status" value="1"/>
</dbReference>
<dbReference type="Gene3D" id="3.30.450.20">
    <property type="entry name" value="PAS domain"/>
    <property type="match status" value="1"/>
</dbReference>
<dbReference type="Proteomes" id="UP000886657">
    <property type="component" value="Unassembled WGS sequence"/>
</dbReference>
<dbReference type="InterPro" id="IPR000014">
    <property type="entry name" value="PAS"/>
</dbReference>
<name>A0A9D7SF81_9BACT</name>
<dbReference type="InterPro" id="IPR036097">
    <property type="entry name" value="HisK_dim/P_sf"/>
</dbReference>
<dbReference type="SMART" id="SM00086">
    <property type="entry name" value="PAC"/>
    <property type="match status" value="1"/>
</dbReference>
<dbReference type="PROSITE" id="PS50109">
    <property type="entry name" value="HIS_KIN"/>
    <property type="match status" value="1"/>
</dbReference>
<dbReference type="GO" id="GO:0000155">
    <property type="term" value="F:phosphorelay sensor kinase activity"/>
    <property type="evidence" value="ECO:0007669"/>
    <property type="project" value="InterPro"/>
</dbReference>
<dbReference type="SMART" id="SM00065">
    <property type="entry name" value="GAF"/>
    <property type="match status" value="1"/>
</dbReference>
<dbReference type="Gene3D" id="3.30.565.10">
    <property type="entry name" value="Histidine kinase-like ATPase, C-terminal domain"/>
    <property type="match status" value="1"/>
</dbReference>
<evidence type="ECO:0000259" key="9">
    <source>
        <dbReference type="PROSITE" id="PS50112"/>
    </source>
</evidence>
<dbReference type="InterPro" id="IPR035965">
    <property type="entry name" value="PAS-like_dom_sf"/>
</dbReference>
<evidence type="ECO:0000256" key="1">
    <source>
        <dbReference type="ARBA" id="ARBA00000085"/>
    </source>
</evidence>
<dbReference type="PROSITE" id="PS50110">
    <property type="entry name" value="RESPONSE_REGULATORY"/>
    <property type="match status" value="1"/>
</dbReference>
<feature type="modified residue" description="4-aspartylphosphate" evidence="6">
    <location>
        <position position="620"/>
    </location>
</feature>
<dbReference type="SUPFAM" id="SSF55781">
    <property type="entry name" value="GAF domain-like"/>
    <property type="match status" value="1"/>
</dbReference>
<dbReference type="Gene3D" id="3.30.450.40">
    <property type="match status" value="1"/>
</dbReference>
<evidence type="ECO:0000256" key="4">
    <source>
        <dbReference type="ARBA" id="ARBA00022679"/>
    </source>
</evidence>
<dbReference type="InterPro" id="IPR004358">
    <property type="entry name" value="Sig_transdc_His_kin-like_C"/>
</dbReference>
<dbReference type="EMBL" id="JADKIO010000006">
    <property type="protein sequence ID" value="MBK9796537.1"/>
    <property type="molecule type" value="Genomic_DNA"/>
</dbReference>
<dbReference type="CDD" id="cd00130">
    <property type="entry name" value="PAS"/>
    <property type="match status" value="1"/>
</dbReference>
<evidence type="ECO:0000313" key="11">
    <source>
        <dbReference type="EMBL" id="MBK9796537.1"/>
    </source>
</evidence>
<dbReference type="InterPro" id="IPR003661">
    <property type="entry name" value="HisK_dim/P_dom"/>
</dbReference>
<sequence>MRIEFDPSLGRLDGDTDPGLMAHKPYLQLKAIHRLATAVTQAATLDEIFEAAIQGLVSALAITRAAILTWGEDGRMHFRVWRNLSEEYRKVTDGHSPWQRDVIEPEPILMADPLREPLSEALQAVIRSEGIHGLAFIPLLYKGRLLGKLMVYADHPGAIHPDAVQLAQTLAGHVAFALGRKQAEEEHRATEMRLTRILRSMPVILYDAEVPHPAAATWVSDNAGGIVGYSVEELLTIPDLWDQHLHPDDRADYYKALELCRTAGSAIAEYRWQRKDGIWIYLLDHMERVETQADGRIHMVGVLTDISEQKLREETQRESQKLEGIGLLAGGIAHDFNNLLTAMTGNLNLAQMKLPPDSPVQIHLGNLESILERTADLTRQMLAYSGRGKLHVAKVDLNHTVQDMTALLRVSISSQAQLLVKPTPRLPLILADAAQIHQVVMNLITNASEAIGDKEGTITLSTRLERVTAASLPPSPPSPRMAPGDYVVLEVGDTGCGIPPETILRIFEPFFTTKATGRGLGMSALLGILRAHQGGVRVASRPSGGTTVTIYFPTDSVPEAPVADADRAQVLVVDDEPMILMNASELIEGLGLNVVTARNGREALERIQESASGFALVIMDQIMPGVDGRTTARLIHQFDPKLPVVLSSGFSLETSELGEGVVGFLPKPYSLAQLRRLLSQYGLA</sequence>
<dbReference type="InterPro" id="IPR003594">
    <property type="entry name" value="HATPase_dom"/>
</dbReference>
<dbReference type="InterPro" id="IPR036890">
    <property type="entry name" value="HATPase_C_sf"/>
</dbReference>
<protein>
    <recommendedName>
        <fullName evidence="2">histidine kinase</fullName>
        <ecNumber evidence="2">2.7.13.3</ecNumber>
    </recommendedName>
</protein>
<dbReference type="InterPro" id="IPR013655">
    <property type="entry name" value="PAS_fold_3"/>
</dbReference>
<feature type="domain" description="PAC" evidence="10">
    <location>
        <begin position="266"/>
        <end position="318"/>
    </location>
</feature>
<dbReference type="PROSITE" id="PS50113">
    <property type="entry name" value="PAC"/>
    <property type="match status" value="1"/>
</dbReference>
<dbReference type="AlphaFoldDB" id="A0A9D7SF81"/>
<keyword evidence="4" id="KW-0808">Transferase</keyword>
<dbReference type="InterPro" id="IPR029016">
    <property type="entry name" value="GAF-like_dom_sf"/>
</dbReference>
<evidence type="ECO:0000313" key="12">
    <source>
        <dbReference type="Proteomes" id="UP000886657"/>
    </source>
</evidence>
<dbReference type="InterPro" id="IPR011006">
    <property type="entry name" value="CheY-like_superfamily"/>
</dbReference>
<dbReference type="InterPro" id="IPR005467">
    <property type="entry name" value="His_kinase_dom"/>
</dbReference>
<dbReference type="SUPFAM" id="SSF47384">
    <property type="entry name" value="Homodimeric domain of signal transducing histidine kinase"/>
    <property type="match status" value="1"/>
</dbReference>
<dbReference type="CDD" id="cd00082">
    <property type="entry name" value="HisKA"/>
    <property type="match status" value="1"/>
</dbReference>
<dbReference type="Pfam" id="PF02518">
    <property type="entry name" value="HATPase_c"/>
    <property type="match status" value="1"/>
</dbReference>
<evidence type="ECO:0000256" key="5">
    <source>
        <dbReference type="ARBA" id="ARBA00022777"/>
    </source>
</evidence>
<evidence type="ECO:0000256" key="3">
    <source>
        <dbReference type="ARBA" id="ARBA00022553"/>
    </source>
</evidence>
<dbReference type="SUPFAM" id="SSF52172">
    <property type="entry name" value="CheY-like"/>
    <property type="match status" value="1"/>
</dbReference>
<dbReference type="InterPro" id="IPR001610">
    <property type="entry name" value="PAC"/>
</dbReference>
<dbReference type="SMART" id="SM00448">
    <property type="entry name" value="REC"/>
    <property type="match status" value="1"/>
</dbReference>
<keyword evidence="5" id="KW-0418">Kinase</keyword>
<accession>A0A9D7SF81</accession>
<feature type="domain" description="Histidine kinase" evidence="7">
    <location>
        <begin position="331"/>
        <end position="556"/>
    </location>
</feature>
<dbReference type="PRINTS" id="PR00344">
    <property type="entry name" value="BCTRLSENSOR"/>
</dbReference>
<dbReference type="SUPFAM" id="SSF55874">
    <property type="entry name" value="ATPase domain of HSP90 chaperone/DNA topoisomerase II/histidine kinase"/>
    <property type="match status" value="1"/>
</dbReference>
<dbReference type="PANTHER" id="PTHR43065:SF42">
    <property type="entry name" value="TWO-COMPONENT SENSOR PPRA"/>
    <property type="match status" value="1"/>
</dbReference>
<dbReference type="CDD" id="cd17546">
    <property type="entry name" value="REC_hyHK_CKI1_RcsC-like"/>
    <property type="match status" value="1"/>
</dbReference>
<evidence type="ECO:0000259" key="8">
    <source>
        <dbReference type="PROSITE" id="PS50110"/>
    </source>
</evidence>
<keyword evidence="3 6" id="KW-0597">Phosphoprotein</keyword>
<dbReference type="PANTHER" id="PTHR43065">
    <property type="entry name" value="SENSOR HISTIDINE KINASE"/>
    <property type="match status" value="1"/>
</dbReference>
<dbReference type="EC" id="2.7.13.3" evidence="2"/>
<feature type="domain" description="Response regulatory" evidence="8">
    <location>
        <begin position="569"/>
        <end position="682"/>
    </location>
</feature>
<dbReference type="Pfam" id="PF13185">
    <property type="entry name" value="GAF_2"/>
    <property type="match status" value="1"/>
</dbReference>
<proteinExistence type="predicted"/>
<dbReference type="InterPro" id="IPR001789">
    <property type="entry name" value="Sig_transdc_resp-reg_receiver"/>
</dbReference>
<dbReference type="PROSITE" id="PS50112">
    <property type="entry name" value="PAS"/>
    <property type="match status" value="1"/>
</dbReference>
<dbReference type="InterPro" id="IPR003018">
    <property type="entry name" value="GAF"/>
</dbReference>
<dbReference type="SUPFAM" id="SSF55785">
    <property type="entry name" value="PYP-like sensor domain (PAS domain)"/>
    <property type="match status" value="1"/>
</dbReference>
<dbReference type="Gene3D" id="1.10.287.130">
    <property type="match status" value="1"/>
</dbReference>
<feature type="domain" description="PAS" evidence="9">
    <location>
        <begin position="190"/>
        <end position="264"/>
    </location>
</feature>
<comment type="caution">
    <text evidence="11">The sequence shown here is derived from an EMBL/GenBank/DDBJ whole genome shotgun (WGS) entry which is preliminary data.</text>
</comment>
<evidence type="ECO:0000259" key="10">
    <source>
        <dbReference type="PROSITE" id="PS50113"/>
    </source>
</evidence>
<dbReference type="Gene3D" id="3.40.50.2300">
    <property type="match status" value="1"/>
</dbReference>